<organism evidence="2">
    <name type="scientific">Rhizophora mucronata</name>
    <name type="common">Asiatic mangrove</name>
    <dbReference type="NCBI Taxonomy" id="61149"/>
    <lineage>
        <taxon>Eukaryota</taxon>
        <taxon>Viridiplantae</taxon>
        <taxon>Streptophyta</taxon>
        <taxon>Embryophyta</taxon>
        <taxon>Tracheophyta</taxon>
        <taxon>Spermatophyta</taxon>
        <taxon>Magnoliopsida</taxon>
        <taxon>eudicotyledons</taxon>
        <taxon>Gunneridae</taxon>
        <taxon>Pentapetalae</taxon>
        <taxon>rosids</taxon>
        <taxon>fabids</taxon>
        <taxon>Malpighiales</taxon>
        <taxon>Rhizophoraceae</taxon>
        <taxon>Rhizophora</taxon>
    </lineage>
</organism>
<evidence type="ECO:0000256" key="1">
    <source>
        <dbReference type="SAM" id="MobiDB-lite"/>
    </source>
</evidence>
<evidence type="ECO:0000313" key="2">
    <source>
        <dbReference type="EMBL" id="MBW83898.1"/>
    </source>
</evidence>
<accession>A0A2P2IRP3</accession>
<sequence>MLVQSIILEDLQLFTNRTGQCFGRDDAQRRRQERRGQPRKSSGSNRRRLF</sequence>
<name>A0A2P2IRP3_RHIMU</name>
<feature type="region of interest" description="Disordered" evidence="1">
    <location>
        <begin position="22"/>
        <end position="50"/>
    </location>
</feature>
<feature type="compositionally biased region" description="Basic and acidic residues" evidence="1">
    <location>
        <begin position="23"/>
        <end position="36"/>
    </location>
</feature>
<reference evidence="2" key="1">
    <citation type="submission" date="2018-02" db="EMBL/GenBank/DDBJ databases">
        <title>Rhizophora mucronata_Transcriptome.</title>
        <authorList>
            <person name="Meera S.P."/>
            <person name="Sreeshan A."/>
            <person name="Augustine A."/>
        </authorList>
    </citation>
    <scope>NUCLEOTIDE SEQUENCE</scope>
    <source>
        <tissue evidence="2">Leaf</tissue>
    </source>
</reference>
<dbReference type="AlphaFoldDB" id="A0A2P2IRP3"/>
<protein>
    <submittedName>
        <fullName evidence="2">Uncharacterized protein</fullName>
    </submittedName>
</protein>
<dbReference type="EMBL" id="GGEC01003415">
    <property type="protein sequence ID" value="MBW83898.1"/>
    <property type="molecule type" value="Transcribed_RNA"/>
</dbReference>
<proteinExistence type="predicted"/>